<name>A0A9E6PGQ2_9PSED</name>
<dbReference type="Pfam" id="PF14907">
    <property type="entry name" value="NTP_transf_5"/>
    <property type="match status" value="1"/>
</dbReference>
<proteinExistence type="predicted"/>
<dbReference type="InterPro" id="IPR039498">
    <property type="entry name" value="NTP_transf_5"/>
</dbReference>
<dbReference type="EMBL" id="CP077093">
    <property type="protein sequence ID" value="QXI26090.1"/>
    <property type="molecule type" value="Genomic_DNA"/>
</dbReference>
<reference evidence="1 2" key="1">
    <citation type="journal article" date="2020" name="Microorganisms">
        <title>Reliable Identification of Environmental Pseudomonas Isolates Using the rpoD Gene.</title>
        <authorList>
            <consortium name="The Broad Institute Genome Sequencing Platform"/>
            <person name="Girard L."/>
            <person name="Lood C."/>
            <person name="Rokni-Zadeh H."/>
            <person name="van Noort V."/>
            <person name="Lavigne R."/>
            <person name="De Mot R."/>
        </authorList>
    </citation>
    <scope>NUCLEOTIDE SEQUENCE [LARGE SCALE GENOMIC DNA]</scope>
    <source>
        <strain evidence="1 2">RW8P3</strain>
    </source>
</reference>
<protein>
    <submittedName>
        <fullName evidence="1">Nucleotidyltransferase family protein</fullName>
    </submittedName>
</protein>
<dbReference type="AlphaFoldDB" id="A0A9E6PGQ2"/>
<dbReference type="KEGG" id="pvw:HU752_019205"/>
<gene>
    <name evidence="1" type="ORF">HU752_019205</name>
</gene>
<evidence type="ECO:0000313" key="2">
    <source>
        <dbReference type="Proteomes" id="UP000634530"/>
    </source>
</evidence>
<sequence>MGMQIRLCHFYDNGMIRKWICKVSTFNSHLGPRNYRTRQTKTGSSRQLDQIALLIGLRSIGHPVTDSLSDGLERVIQHFSPSAADLSRYLMQAKLAQFCHDSSDYLKRTGLHEVLQLQQALRALATFRRRSLSPVIAAYHRQDEEWLIYKGDEYVQRFANNPHSRCPTDLDLLVRPEALATHARLLNSLGFAQQRIEQALNPSTGSLLCQPWEGSECGAIAWNGNSPRAFSLILAAPELEIHRELLSRHTAVFSSGRPYVVSYIDIGFSVHPRIPPKLVWANRPPASGAGGVNAELLLLALAIELWERRTAHVQQSLYFMLDALRIWLHGSINEPGLWSLARAADSEAALRYGMRVLGQLLPMGKIGIADTASAQSPLLDFLEGLNTHPPLRKGKSA</sequence>
<dbReference type="Proteomes" id="UP000634530">
    <property type="component" value="Chromosome"/>
</dbReference>
<evidence type="ECO:0000313" key="1">
    <source>
        <dbReference type="EMBL" id="QXI26090.1"/>
    </source>
</evidence>
<dbReference type="RefSeq" id="WP_186679331.1">
    <property type="nucleotide sequence ID" value="NZ_CP077093.1"/>
</dbReference>
<organism evidence="1 2">
    <name type="scientific">Pseudomonas vanderleydeniana</name>
    <dbReference type="NCBI Taxonomy" id="2745495"/>
    <lineage>
        <taxon>Bacteria</taxon>
        <taxon>Pseudomonadati</taxon>
        <taxon>Pseudomonadota</taxon>
        <taxon>Gammaproteobacteria</taxon>
        <taxon>Pseudomonadales</taxon>
        <taxon>Pseudomonadaceae</taxon>
        <taxon>Pseudomonas</taxon>
    </lineage>
</organism>
<reference evidence="1 2" key="2">
    <citation type="journal article" date="2021" name="Microorganisms">
        <title>The Ever-Expanding Pseudomonas Genus: Description of 43 New Species and Partition of the Pseudomonas putida Group.</title>
        <authorList>
            <person name="Girard L."/>
            <person name="Lood C."/>
            <person name="Hofte M."/>
            <person name="Vandamme P."/>
            <person name="Rokni-Zadeh H."/>
            <person name="van Noort V."/>
            <person name="Lavigne R."/>
            <person name="De Mot R."/>
        </authorList>
    </citation>
    <scope>NUCLEOTIDE SEQUENCE [LARGE SCALE GENOMIC DNA]</scope>
    <source>
        <strain evidence="1 2">RW8P3</strain>
    </source>
</reference>
<accession>A0A9E6PGQ2</accession>
<keyword evidence="2" id="KW-1185">Reference proteome</keyword>